<accession>A0A9D1VAD0</accession>
<dbReference type="Pfam" id="PF00535">
    <property type="entry name" value="Glycos_transf_2"/>
    <property type="match status" value="1"/>
</dbReference>
<dbReference type="Gene3D" id="3.90.550.10">
    <property type="entry name" value="Spore Coat Polysaccharide Biosynthesis Protein SpsA, Chain A"/>
    <property type="match status" value="1"/>
</dbReference>
<dbReference type="Proteomes" id="UP000823964">
    <property type="component" value="Unassembled WGS sequence"/>
</dbReference>
<evidence type="ECO:0000259" key="4">
    <source>
        <dbReference type="Pfam" id="PF00535"/>
    </source>
</evidence>
<dbReference type="InterPro" id="IPR029044">
    <property type="entry name" value="Nucleotide-diphossugar_trans"/>
</dbReference>
<dbReference type="EMBL" id="DXFQ01000018">
    <property type="protein sequence ID" value="HIX19229.1"/>
    <property type="molecule type" value="Genomic_DNA"/>
</dbReference>
<dbReference type="InterPro" id="IPR001173">
    <property type="entry name" value="Glyco_trans_2-like"/>
</dbReference>
<dbReference type="SUPFAM" id="SSF53448">
    <property type="entry name" value="Nucleotide-diphospho-sugar transferases"/>
    <property type="match status" value="1"/>
</dbReference>
<dbReference type="PANTHER" id="PTHR43685">
    <property type="entry name" value="GLYCOSYLTRANSFERASE"/>
    <property type="match status" value="1"/>
</dbReference>
<evidence type="ECO:0000256" key="3">
    <source>
        <dbReference type="ARBA" id="ARBA00022679"/>
    </source>
</evidence>
<evidence type="ECO:0000256" key="2">
    <source>
        <dbReference type="ARBA" id="ARBA00022676"/>
    </source>
</evidence>
<reference evidence="5" key="1">
    <citation type="journal article" date="2021" name="PeerJ">
        <title>Extensive microbial diversity within the chicken gut microbiome revealed by metagenomics and culture.</title>
        <authorList>
            <person name="Gilroy R."/>
            <person name="Ravi A."/>
            <person name="Getino M."/>
            <person name="Pursley I."/>
            <person name="Horton D.L."/>
            <person name="Alikhan N.F."/>
            <person name="Baker D."/>
            <person name="Gharbi K."/>
            <person name="Hall N."/>
            <person name="Watson M."/>
            <person name="Adriaenssens E.M."/>
            <person name="Foster-Nyarko E."/>
            <person name="Jarju S."/>
            <person name="Secka A."/>
            <person name="Antonio M."/>
            <person name="Oren A."/>
            <person name="Chaudhuri R.R."/>
            <person name="La Ragione R."/>
            <person name="Hildebrand F."/>
            <person name="Pallen M.J."/>
        </authorList>
    </citation>
    <scope>NUCLEOTIDE SEQUENCE</scope>
    <source>
        <strain evidence="5">14975</strain>
    </source>
</reference>
<dbReference type="CDD" id="cd00761">
    <property type="entry name" value="Glyco_tranf_GTA_type"/>
    <property type="match status" value="1"/>
</dbReference>
<sequence>MQEPFFSVVMPVYKVAPYIQTTLESLYRQTEPDFEIVVIDDGSPDETAEILSRQSDPRLRVIRQENAGASAARNRGIREARGRWVAFMDGDDAWVPNHLELARAALEAHPEYLWYGALYRRVRAERLCEDDYREAAPRGSLQAVNWYVDGSRQVLPCSSLVVRRDLMADEPEFFPLGVKMFEDNIAFSRLGRRHPMMLLRHSVTMLYLERASSASAQYGRFLHAVDGSPGLDALRLQQQLAAELDCSPEARMLYREMALCNWYSRITAASLIYWLPEIRERRPMTGGFWSAWLSLFCRIQHVTCRAMRWGIRRRLNALRRAMSRRAAACRVELGD</sequence>
<organism evidence="5 6">
    <name type="scientific">Candidatus Akkermansia intestinigallinarum</name>
    <dbReference type="NCBI Taxonomy" id="2838431"/>
    <lineage>
        <taxon>Bacteria</taxon>
        <taxon>Pseudomonadati</taxon>
        <taxon>Verrucomicrobiota</taxon>
        <taxon>Verrucomicrobiia</taxon>
        <taxon>Verrucomicrobiales</taxon>
        <taxon>Akkermansiaceae</taxon>
        <taxon>Akkermansia</taxon>
    </lineage>
</organism>
<dbReference type="AlphaFoldDB" id="A0A9D1VAD0"/>
<dbReference type="PANTHER" id="PTHR43685:SF5">
    <property type="entry name" value="GLYCOSYLTRANSFERASE EPSE-RELATED"/>
    <property type="match status" value="1"/>
</dbReference>
<name>A0A9D1VAD0_9BACT</name>
<comment type="caution">
    <text evidence="5">The sequence shown here is derived from an EMBL/GenBank/DDBJ whole genome shotgun (WGS) entry which is preliminary data.</text>
</comment>
<proteinExistence type="inferred from homology"/>
<reference evidence="5" key="2">
    <citation type="submission" date="2021-04" db="EMBL/GenBank/DDBJ databases">
        <authorList>
            <person name="Gilroy R."/>
        </authorList>
    </citation>
    <scope>NUCLEOTIDE SEQUENCE</scope>
    <source>
        <strain evidence="5">14975</strain>
    </source>
</reference>
<dbReference type="InterPro" id="IPR050834">
    <property type="entry name" value="Glycosyltransf_2"/>
</dbReference>
<protein>
    <submittedName>
        <fullName evidence="5">Glycosyltransferase family 2 protein</fullName>
    </submittedName>
</protein>
<evidence type="ECO:0000313" key="6">
    <source>
        <dbReference type="Proteomes" id="UP000823964"/>
    </source>
</evidence>
<keyword evidence="3" id="KW-0808">Transferase</keyword>
<dbReference type="GO" id="GO:0016757">
    <property type="term" value="F:glycosyltransferase activity"/>
    <property type="evidence" value="ECO:0007669"/>
    <property type="project" value="UniProtKB-KW"/>
</dbReference>
<feature type="domain" description="Glycosyltransferase 2-like" evidence="4">
    <location>
        <begin position="7"/>
        <end position="133"/>
    </location>
</feature>
<keyword evidence="2" id="KW-0328">Glycosyltransferase</keyword>
<evidence type="ECO:0000313" key="5">
    <source>
        <dbReference type="EMBL" id="HIX19229.1"/>
    </source>
</evidence>
<comment type="similarity">
    <text evidence="1">Belongs to the glycosyltransferase 2 family.</text>
</comment>
<gene>
    <name evidence="5" type="ORF">H9862_01335</name>
</gene>
<evidence type="ECO:0000256" key="1">
    <source>
        <dbReference type="ARBA" id="ARBA00006739"/>
    </source>
</evidence>